<evidence type="ECO:0000256" key="1">
    <source>
        <dbReference type="SAM" id="MobiDB-lite"/>
    </source>
</evidence>
<keyword evidence="3" id="KW-1185">Reference proteome</keyword>
<feature type="region of interest" description="Disordered" evidence="1">
    <location>
        <begin position="1"/>
        <end position="75"/>
    </location>
</feature>
<dbReference type="Proteomes" id="UP000322245">
    <property type="component" value="Unassembled WGS sequence"/>
</dbReference>
<comment type="caution">
    <text evidence="2">The sequence shown here is derived from an EMBL/GenBank/DDBJ whole genome shotgun (WGS) entry which is preliminary data.</text>
</comment>
<organism evidence="2 3">
    <name type="scientific">Cryptococcus floricola</name>
    <dbReference type="NCBI Taxonomy" id="2591691"/>
    <lineage>
        <taxon>Eukaryota</taxon>
        <taxon>Fungi</taxon>
        <taxon>Dikarya</taxon>
        <taxon>Basidiomycota</taxon>
        <taxon>Agaricomycotina</taxon>
        <taxon>Tremellomycetes</taxon>
        <taxon>Tremellales</taxon>
        <taxon>Cryptococcaceae</taxon>
        <taxon>Cryptococcus</taxon>
    </lineage>
</organism>
<dbReference type="AlphaFoldDB" id="A0A5D3AW67"/>
<evidence type="ECO:0000313" key="3">
    <source>
        <dbReference type="Proteomes" id="UP000322245"/>
    </source>
</evidence>
<reference evidence="2 3" key="1">
    <citation type="submission" date="2017-05" db="EMBL/GenBank/DDBJ databases">
        <title>The Genome Sequence of Tsuchiyaea wingfieldii DSM 27421.</title>
        <authorList>
            <person name="Cuomo C."/>
            <person name="Passer A."/>
            <person name="Billmyre B."/>
            <person name="Heitman J."/>
        </authorList>
    </citation>
    <scope>NUCLEOTIDE SEQUENCE [LARGE SCALE GENOMIC DNA]</scope>
    <source>
        <strain evidence="2 3">DSM 27421</strain>
    </source>
</reference>
<accession>A0A5D3AW67</accession>
<proteinExistence type="predicted"/>
<feature type="compositionally biased region" description="Basic and acidic residues" evidence="1">
    <location>
        <begin position="17"/>
        <end position="38"/>
    </location>
</feature>
<sequence>MSQADQQDANPTDPSVEDDRSHPADDRFADADHDKETEPESTPAPPPQGEVEPEDPFLRTIPSKSCSKFTSEGSDEHLILQSRHAMGNLIRYGAPGSQNSETGAHYLELGTMNGNNEWISTWNDAPGLKLNSEWSRIDMCTQLDMYMRRG</sequence>
<feature type="compositionally biased region" description="Polar residues" evidence="1">
    <location>
        <begin position="62"/>
        <end position="72"/>
    </location>
</feature>
<evidence type="ECO:0000313" key="2">
    <source>
        <dbReference type="EMBL" id="TYJ54501.1"/>
    </source>
</evidence>
<dbReference type="EMBL" id="NIDF01000059">
    <property type="protein sequence ID" value="TYJ54501.1"/>
    <property type="molecule type" value="Genomic_DNA"/>
</dbReference>
<gene>
    <name evidence="2" type="ORF">B9479_004825</name>
</gene>
<name>A0A5D3AW67_9TREE</name>
<protein>
    <submittedName>
        <fullName evidence="2">Uncharacterized protein</fullName>
    </submittedName>
</protein>
<feature type="compositionally biased region" description="Polar residues" evidence="1">
    <location>
        <begin position="1"/>
        <end position="13"/>
    </location>
</feature>